<dbReference type="PANTHER" id="PTHR43434">
    <property type="entry name" value="PHOSPHOGLYCOLATE PHOSPHATASE"/>
    <property type="match status" value="1"/>
</dbReference>
<dbReference type="EMBL" id="JBEWZI010000009">
    <property type="protein sequence ID" value="MET7014565.1"/>
    <property type="molecule type" value="Genomic_DNA"/>
</dbReference>
<sequence>MSTAHDFILFDLDGTLSDPLQGIGRSLNYALAHFGYPERELADLAPCIGPPLDQSLAQLTGTTSTEHIGELVAKYRERYGDIGYAENVVYDGIPQALAQLHASGIPLAVCTSKRADFAERILDLFGLREYFRFVSGGDVGIHKWQQIAGLVAQGTVTSASLMVGDRDVDIDAGQRNGLSAAGVLWGFGSHAELSAGQPRYLFKQPDELCPSLLA</sequence>
<organism evidence="1 2">
    <name type="scientific">Uliginosibacterium flavum</name>
    <dbReference type="NCBI Taxonomy" id="1396831"/>
    <lineage>
        <taxon>Bacteria</taxon>
        <taxon>Pseudomonadati</taxon>
        <taxon>Pseudomonadota</taxon>
        <taxon>Betaproteobacteria</taxon>
        <taxon>Rhodocyclales</taxon>
        <taxon>Zoogloeaceae</taxon>
        <taxon>Uliginosibacterium</taxon>
    </lineage>
</organism>
<comment type="caution">
    <text evidence="1">The sequence shown here is derived from an EMBL/GenBank/DDBJ whole genome shotgun (WGS) entry which is preliminary data.</text>
</comment>
<dbReference type="InterPro" id="IPR036412">
    <property type="entry name" value="HAD-like_sf"/>
</dbReference>
<dbReference type="InterPro" id="IPR023198">
    <property type="entry name" value="PGP-like_dom2"/>
</dbReference>
<dbReference type="InterPro" id="IPR050155">
    <property type="entry name" value="HAD-like_hydrolase_sf"/>
</dbReference>
<gene>
    <name evidence="1" type="ORF">ABXR19_10235</name>
</gene>
<protein>
    <submittedName>
        <fullName evidence="1">HAD hydrolase-like protein</fullName>
    </submittedName>
</protein>
<dbReference type="SFLD" id="SFLDS00003">
    <property type="entry name" value="Haloacid_Dehalogenase"/>
    <property type="match status" value="1"/>
</dbReference>
<dbReference type="SUPFAM" id="SSF56784">
    <property type="entry name" value="HAD-like"/>
    <property type="match status" value="1"/>
</dbReference>
<dbReference type="Pfam" id="PF13419">
    <property type="entry name" value="HAD_2"/>
    <property type="match status" value="1"/>
</dbReference>
<name>A0ABV2TLZ7_9RHOO</name>
<dbReference type="InterPro" id="IPR041492">
    <property type="entry name" value="HAD_2"/>
</dbReference>
<dbReference type="InterPro" id="IPR023214">
    <property type="entry name" value="HAD_sf"/>
</dbReference>
<reference evidence="1 2" key="1">
    <citation type="submission" date="2024-07" db="EMBL/GenBank/DDBJ databases">
        <title>Uliginosibacterium flavum JJ3220;KACC:17644.</title>
        <authorList>
            <person name="Kim M.K."/>
        </authorList>
    </citation>
    <scope>NUCLEOTIDE SEQUENCE [LARGE SCALE GENOMIC DNA]</scope>
    <source>
        <strain evidence="1 2">KACC:17644</strain>
    </source>
</reference>
<dbReference type="Gene3D" id="1.10.150.240">
    <property type="entry name" value="Putative phosphatase, domain 2"/>
    <property type="match status" value="1"/>
</dbReference>
<proteinExistence type="predicted"/>
<accession>A0ABV2TLZ7</accession>
<dbReference type="SFLD" id="SFLDG01129">
    <property type="entry name" value="C1.5:_HAD__Beta-PGM__Phosphata"/>
    <property type="match status" value="1"/>
</dbReference>
<dbReference type="Gene3D" id="3.40.50.1000">
    <property type="entry name" value="HAD superfamily/HAD-like"/>
    <property type="match status" value="1"/>
</dbReference>
<evidence type="ECO:0000313" key="2">
    <source>
        <dbReference type="Proteomes" id="UP001549691"/>
    </source>
</evidence>
<dbReference type="Proteomes" id="UP001549691">
    <property type="component" value="Unassembled WGS sequence"/>
</dbReference>
<dbReference type="RefSeq" id="WP_354601023.1">
    <property type="nucleotide sequence ID" value="NZ_JBEWZI010000009.1"/>
</dbReference>
<evidence type="ECO:0000313" key="1">
    <source>
        <dbReference type="EMBL" id="MET7014565.1"/>
    </source>
</evidence>
<dbReference type="PANTHER" id="PTHR43434:SF20">
    <property type="entry name" value="5'-NUCLEOTIDASE"/>
    <property type="match status" value="1"/>
</dbReference>
<keyword evidence="2" id="KW-1185">Reference proteome</keyword>